<organism evidence="2 3">
    <name type="scientific">Aspergillus ibericus CBS 121593</name>
    <dbReference type="NCBI Taxonomy" id="1448316"/>
    <lineage>
        <taxon>Eukaryota</taxon>
        <taxon>Fungi</taxon>
        <taxon>Dikarya</taxon>
        <taxon>Ascomycota</taxon>
        <taxon>Pezizomycotina</taxon>
        <taxon>Eurotiomycetes</taxon>
        <taxon>Eurotiomycetidae</taxon>
        <taxon>Eurotiales</taxon>
        <taxon>Aspergillaceae</taxon>
        <taxon>Aspergillus</taxon>
        <taxon>Aspergillus subgen. Circumdati</taxon>
    </lineage>
</organism>
<dbReference type="AlphaFoldDB" id="A0A395H3R4"/>
<dbReference type="OrthoDB" id="10580625at2759"/>
<keyword evidence="1" id="KW-0732">Signal</keyword>
<name>A0A395H3R4_9EURO</name>
<dbReference type="GeneID" id="37225737"/>
<evidence type="ECO:0000313" key="2">
    <source>
        <dbReference type="EMBL" id="RAL02260.1"/>
    </source>
</evidence>
<reference evidence="2 3" key="1">
    <citation type="submission" date="2018-02" db="EMBL/GenBank/DDBJ databases">
        <title>The genomes of Aspergillus section Nigri reveals drivers in fungal speciation.</title>
        <authorList>
            <consortium name="DOE Joint Genome Institute"/>
            <person name="Vesth T.C."/>
            <person name="Nybo J."/>
            <person name="Theobald S."/>
            <person name="Brandl J."/>
            <person name="Frisvad J.C."/>
            <person name="Nielsen K.F."/>
            <person name="Lyhne E.K."/>
            <person name="Kogle M.E."/>
            <person name="Kuo A."/>
            <person name="Riley R."/>
            <person name="Clum A."/>
            <person name="Nolan M."/>
            <person name="Lipzen A."/>
            <person name="Salamov A."/>
            <person name="Henrissat B."/>
            <person name="Wiebenga A."/>
            <person name="De vries R.P."/>
            <person name="Grigoriev I.V."/>
            <person name="Mortensen U.H."/>
            <person name="Andersen M.R."/>
            <person name="Baker S.E."/>
        </authorList>
    </citation>
    <scope>NUCLEOTIDE SEQUENCE [LARGE SCALE GENOMIC DNA]</scope>
    <source>
        <strain evidence="2 3">CBS 121593</strain>
    </source>
</reference>
<keyword evidence="3" id="KW-1185">Reference proteome</keyword>
<feature type="signal peptide" evidence="1">
    <location>
        <begin position="1"/>
        <end position="22"/>
    </location>
</feature>
<protein>
    <recommendedName>
        <fullName evidence="4">Secreted protein</fullName>
    </recommendedName>
</protein>
<dbReference type="RefSeq" id="XP_025576587.1">
    <property type="nucleotide sequence ID" value="XM_025720872.1"/>
</dbReference>
<evidence type="ECO:0000313" key="3">
    <source>
        <dbReference type="Proteomes" id="UP000249402"/>
    </source>
</evidence>
<evidence type="ECO:0000256" key="1">
    <source>
        <dbReference type="SAM" id="SignalP"/>
    </source>
</evidence>
<proteinExistence type="predicted"/>
<sequence>MFAWRVWLTCLLIVSAPVGARCQRPDANRTHRIFTPSLISPACPPPGWPIHSRPPASCTVVPFGHSASFSGRFALVVTRPGLNAAD</sequence>
<dbReference type="VEuPathDB" id="FungiDB:BO80DRAFT_43444"/>
<feature type="chain" id="PRO_5017256076" description="Secreted protein" evidence="1">
    <location>
        <begin position="23"/>
        <end position="86"/>
    </location>
</feature>
<accession>A0A395H3R4</accession>
<dbReference type="EMBL" id="KZ824432">
    <property type="protein sequence ID" value="RAL02260.1"/>
    <property type="molecule type" value="Genomic_DNA"/>
</dbReference>
<dbReference type="Proteomes" id="UP000249402">
    <property type="component" value="Unassembled WGS sequence"/>
</dbReference>
<evidence type="ECO:0008006" key="4">
    <source>
        <dbReference type="Google" id="ProtNLM"/>
    </source>
</evidence>
<gene>
    <name evidence="2" type="ORF">BO80DRAFT_43444</name>
</gene>